<dbReference type="KEGG" id="agl:PYTT_0583"/>
<dbReference type="Proteomes" id="UP000176204">
    <property type="component" value="Chromosome I"/>
</dbReference>
<dbReference type="STRING" id="1679444.PYTT_0583"/>
<name>A0A1H6KS32_9BACT</name>
<gene>
    <name evidence="1" type="ORF">PYTT_0583</name>
</gene>
<proteinExistence type="predicted"/>
<protein>
    <submittedName>
        <fullName evidence="1">Uncharacterized protein</fullName>
    </submittedName>
</protein>
<evidence type="ECO:0000313" key="1">
    <source>
        <dbReference type="EMBL" id="SEH76715.1"/>
    </source>
</evidence>
<dbReference type="AlphaFoldDB" id="A0A1H6KS32"/>
<dbReference type="EMBL" id="LT629973">
    <property type="protein sequence ID" value="SEH76715.1"/>
    <property type="molecule type" value="Genomic_DNA"/>
</dbReference>
<evidence type="ECO:0000313" key="2">
    <source>
        <dbReference type="Proteomes" id="UP000176204"/>
    </source>
</evidence>
<organism evidence="1 2">
    <name type="scientific">Akkermansia glycaniphila</name>
    <dbReference type="NCBI Taxonomy" id="1679444"/>
    <lineage>
        <taxon>Bacteria</taxon>
        <taxon>Pseudomonadati</taxon>
        <taxon>Verrucomicrobiota</taxon>
        <taxon>Verrucomicrobiia</taxon>
        <taxon>Verrucomicrobiales</taxon>
        <taxon>Akkermansiaceae</taxon>
        <taxon>Akkermansia</taxon>
    </lineage>
</organism>
<keyword evidence="2" id="KW-1185">Reference proteome</keyword>
<reference evidence="2" key="1">
    <citation type="submission" date="2016-09" db="EMBL/GenBank/DDBJ databases">
        <authorList>
            <person name="Koehorst J."/>
        </authorList>
    </citation>
    <scope>NUCLEOTIDE SEQUENCE [LARGE SCALE GENOMIC DNA]</scope>
</reference>
<sequence>MNVFIGKTIFFGICSISCLYAQPSEVHIDLKFEPKSEWVDHEMIIRNENGKTVFFDVNDSKVIRTRLPQGRYILKVRASTESLFEDWFFQKEITINKTIMNMQYVIPNYRTNLVLQAHLLGGTVAANTLPAIIRSCSADRTVNNEYNMAAFLKKDGAIFTCSAYYLREGIYQVGVYYPPHKDWKSPSKVFYFEMKLRDGKMVAQLLPS</sequence>
<accession>A0A1H6KS32</accession>